<keyword evidence="2" id="KW-1185">Reference proteome</keyword>
<evidence type="ECO:0000313" key="2">
    <source>
        <dbReference type="Proteomes" id="UP000263326"/>
    </source>
</evidence>
<gene>
    <name evidence="1" type="ORF">JA29_186</name>
</gene>
<dbReference type="Proteomes" id="UP000263326">
    <property type="component" value="Segment"/>
</dbReference>
<sequence>MPVIAVTQQSPEQVFAWLRSQDPKVRVTYCPQGIALDPDKQYRKHIFVIGTKEFDRNAVSIRQMPQHIFFVFGHSILLEKYGLEVDKPVQEIEPTRPKVVPVGSYLKDLKHRAIEGSLFYSLMTFIYTMPSKTHQKPITNVICKWIYSGCTTDIREEIEALELRISNSTMAKLISILEKPVTYRLRDAFIDLNNGTCSTMGQAVIKHRVQIFELGYIKGNVEKIANVTDELVANQGI</sequence>
<protein>
    <submittedName>
        <fullName evidence="1">Uncharacterized protein</fullName>
    </submittedName>
</protein>
<name>A0A384ZXE8_9CAUD</name>
<dbReference type="EMBL" id="MH460461">
    <property type="protein sequence ID" value="AXG66912.1"/>
    <property type="molecule type" value="Genomic_DNA"/>
</dbReference>
<reference evidence="1 2" key="1">
    <citation type="journal article" date="2018" name="Front. Microbiol.">
        <title>Jumbo Bacteriophages Are Represented Within an Increasing Diversity of Environmental Viruses Infecting the Emerging Phytopathogen, Dickeya solani.</title>
        <authorList>
            <person name="Day A.W."/>
            <person name="Ahn J."/>
            <person name="Salmond G.P.C."/>
        </authorList>
    </citation>
    <scope>NUCLEOTIDE SEQUENCE [LARGE SCALE GENOMIC DNA]</scope>
</reference>
<proteinExistence type="predicted"/>
<organism evidence="1 2">
    <name type="scientific">Dickeya phage vB_DsoM_JA29</name>
    <dbReference type="NCBI Taxonomy" id="2283031"/>
    <lineage>
        <taxon>Viruses</taxon>
        <taxon>Duplodnaviria</taxon>
        <taxon>Heunggongvirae</taxon>
        <taxon>Uroviricota</taxon>
        <taxon>Caudoviricetes</taxon>
        <taxon>Salmondvirus</taxon>
        <taxon>Salmondvirus JA29</taxon>
    </lineage>
</organism>
<accession>A0A384ZXE8</accession>
<evidence type="ECO:0000313" key="1">
    <source>
        <dbReference type="EMBL" id="AXG66912.1"/>
    </source>
</evidence>